<evidence type="ECO:0000313" key="3">
    <source>
        <dbReference type="Proteomes" id="UP001165085"/>
    </source>
</evidence>
<dbReference type="Gene3D" id="3.10.330.10">
    <property type="match status" value="1"/>
</dbReference>
<evidence type="ECO:0000313" key="2">
    <source>
        <dbReference type="EMBL" id="GMH84925.1"/>
    </source>
</evidence>
<dbReference type="OrthoDB" id="422728at2759"/>
<dbReference type="Pfam" id="PF24842">
    <property type="entry name" value="UFD1_N2"/>
    <property type="match status" value="1"/>
</dbReference>
<feature type="domain" description="Ubiquitin fusion degradation protein UFD1 N-terminal subdomain 2" evidence="1">
    <location>
        <begin position="265"/>
        <end position="335"/>
    </location>
</feature>
<dbReference type="InterPro" id="IPR055418">
    <property type="entry name" value="UFD1_N2"/>
</dbReference>
<reference evidence="3" key="1">
    <citation type="journal article" date="2023" name="Commun. Biol.">
        <title>Genome analysis of Parmales, the sister group of diatoms, reveals the evolutionary specialization of diatoms from phago-mixotrophs to photoautotrophs.</title>
        <authorList>
            <person name="Ban H."/>
            <person name="Sato S."/>
            <person name="Yoshikawa S."/>
            <person name="Yamada K."/>
            <person name="Nakamura Y."/>
            <person name="Ichinomiya M."/>
            <person name="Sato N."/>
            <person name="Blanc-Mathieu R."/>
            <person name="Endo H."/>
            <person name="Kuwata A."/>
            <person name="Ogata H."/>
        </authorList>
    </citation>
    <scope>NUCLEOTIDE SEQUENCE [LARGE SCALE GENOMIC DNA]</scope>
    <source>
        <strain evidence="3">NIES 3701</strain>
    </source>
</reference>
<dbReference type="Gene3D" id="2.40.40.50">
    <property type="entry name" value="Ubiquitin fusion degradation protein UFD1, N-terminal domain"/>
    <property type="match status" value="1"/>
</dbReference>
<dbReference type="Proteomes" id="UP001165085">
    <property type="component" value="Unassembled WGS sequence"/>
</dbReference>
<evidence type="ECO:0000259" key="1">
    <source>
        <dbReference type="Pfam" id="PF24842"/>
    </source>
</evidence>
<name>A0A9W7BEY3_9STRA</name>
<dbReference type="EMBL" id="BRXY01000298">
    <property type="protein sequence ID" value="GMH84925.1"/>
    <property type="molecule type" value="Genomic_DNA"/>
</dbReference>
<proteinExistence type="predicted"/>
<dbReference type="GO" id="GO:0006511">
    <property type="term" value="P:ubiquitin-dependent protein catabolic process"/>
    <property type="evidence" value="ECO:0007669"/>
    <property type="project" value="InterPro"/>
</dbReference>
<dbReference type="PANTHER" id="PTHR12555:SF13">
    <property type="entry name" value="UBIQUITIN RECOGNITION FACTOR IN ER-ASSOCIATED DEGRADATION PROTEIN 1"/>
    <property type="match status" value="1"/>
</dbReference>
<dbReference type="GO" id="GO:0034098">
    <property type="term" value="C:VCP-NPL4-UFD1 AAA ATPase complex"/>
    <property type="evidence" value="ECO:0007669"/>
    <property type="project" value="TreeGrafter"/>
</dbReference>
<dbReference type="InterPro" id="IPR004854">
    <property type="entry name" value="Ufd1-like"/>
</dbReference>
<gene>
    <name evidence="2" type="ORF">TrST_g12804</name>
</gene>
<dbReference type="InterPro" id="IPR042299">
    <property type="entry name" value="Ufd1-like_Nn"/>
</dbReference>
<sequence length="341" mass="37746">MSISTPMMTPACRAPTRGGNMIHRQHSALIHRLIRRVQRSAVLLGPLILLLSLSILPSLVTCVSSSSGNSDLSSLSTRVSNSNIPLVLSPANEANIVNPLNLIALPLPHHFNPPLGSFSRDHLEDGDKISLPSSYWSHISDGRGGIRYEVPWVIRVSRLDDPSQGITTTGGVKTRVLQPKKNVTYKSYLPSSPSSVLCSPLDFRSPSNYVFLPPWCFRALGLRPGEVVRCHLETTIPKGGRIKLRPLTFKNEIESEDGCRVGTAKEFMSIDNHQAVLETELKHYSTLTSGSVVSFKFGDARYFFKVEETREGKKGERKVKDGVKVMDCDVIVEFLKEKIVK</sequence>
<accession>A0A9W7BEY3</accession>
<dbReference type="AlphaFoldDB" id="A0A9W7BEY3"/>
<dbReference type="GO" id="GO:0036503">
    <property type="term" value="P:ERAD pathway"/>
    <property type="evidence" value="ECO:0007669"/>
    <property type="project" value="TreeGrafter"/>
</dbReference>
<protein>
    <recommendedName>
        <fullName evidence="1">Ubiquitin fusion degradation protein UFD1 N-terminal subdomain 2 domain-containing protein</fullName>
    </recommendedName>
</protein>
<comment type="caution">
    <text evidence="2">The sequence shown here is derived from an EMBL/GenBank/DDBJ whole genome shotgun (WGS) entry which is preliminary data.</text>
</comment>
<organism evidence="2 3">
    <name type="scientific">Triparma strigata</name>
    <dbReference type="NCBI Taxonomy" id="1606541"/>
    <lineage>
        <taxon>Eukaryota</taxon>
        <taxon>Sar</taxon>
        <taxon>Stramenopiles</taxon>
        <taxon>Ochrophyta</taxon>
        <taxon>Bolidophyceae</taxon>
        <taxon>Parmales</taxon>
        <taxon>Triparmaceae</taxon>
        <taxon>Triparma</taxon>
    </lineage>
</organism>
<dbReference type="GO" id="GO:0031593">
    <property type="term" value="F:polyubiquitin modification-dependent protein binding"/>
    <property type="evidence" value="ECO:0007669"/>
    <property type="project" value="TreeGrafter"/>
</dbReference>
<keyword evidence="3" id="KW-1185">Reference proteome</keyword>
<dbReference type="PANTHER" id="PTHR12555">
    <property type="entry name" value="UBIQUITIN FUSION DEGRADATON PROTEIN 1"/>
    <property type="match status" value="1"/>
</dbReference>